<evidence type="ECO:0000256" key="3">
    <source>
        <dbReference type="ARBA" id="ARBA00022692"/>
    </source>
</evidence>
<dbReference type="Proteomes" id="UP000054854">
    <property type="component" value="Unassembled WGS sequence"/>
</dbReference>
<dbReference type="Proteomes" id="UP000255316">
    <property type="component" value="Unassembled WGS sequence"/>
</dbReference>
<evidence type="ECO:0000256" key="6">
    <source>
        <dbReference type="PIRNR" id="PIRNR005651"/>
    </source>
</evidence>
<evidence type="ECO:0000313" key="9">
    <source>
        <dbReference type="EMBL" id="STX34209.1"/>
    </source>
</evidence>
<dbReference type="STRING" id="28085.Lcin_2807"/>
<dbReference type="RefSeq" id="WP_058465936.1">
    <property type="nucleotide sequence ID" value="NZ_CAAAHQ010000045.1"/>
</dbReference>
<dbReference type="PANTHER" id="PTHR42911">
    <property type="entry name" value="MODULATOR OF FTSH PROTEASE HFLC"/>
    <property type="match status" value="1"/>
</dbReference>
<keyword evidence="5" id="KW-0472">Membrane</keyword>
<reference evidence="9 11" key="2">
    <citation type="submission" date="2018-06" db="EMBL/GenBank/DDBJ databases">
        <authorList>
            <consortium name="Pathogen Informatics"/>
            <person name="Doyle S."/>
        </authorList>
    </citation>
    <scope>NUCLEOTIDE SEQUENCE [LARGE SCALE GENOMIC DNA]</scope>
    <source>
        <strain evidence="9 11">NCTC12438</strain>
    </source>
</reference>
<dbReference type="GO" id="GO:0006508">
    <property type="term" value="P:proteolysis"/>
    <property type="evidence" value="ECO:0007669"/>
    <property type="project" value="UniProtKB-KW"/>
</dbReference>
<keyword evidence="9" id="KW-0378">Hydrolase</keyword>
<dbReference type="OrthoDB" id="9812991at2"/>
<evidence type="ECO:0000313" key="10">
    <source>
        <dbReference type="Proteomes" id="UP000054854"/>
    </source>
</evidence>
<evidence type="ECO:0000256" key="1">
    <source>
        <dbReference type="ARBA" id="ARBA00004167"/>
    </source>
</evidence>
<dbReference type="AlphaFoldDB" id="A0A378IG72"/>
<dbReference type="PIRSF" id="PIRSF005651">
    <property type="entry name" value="HflC"/>
    <property type="match status" value="1"/>
</dbReference>
<dbReference type="NCBIfam" id="TIGR01932">
    <property type="entry name" value="hflC"/>
    <property type="match status" value="2"/>
</dbReference>
<comment type="subcellular location">
    <subcellularLocation>
        <location evidence="1">Membrane</location>
        <topology evidence="1">Single-pass membrane protein</topology>
    </subcellularLocation>
</comment>
<evidence type="ECO:0000256" key="2">
    <source>
        <dbReference type="ARBA" id="ARBA00007862"/>
    </source>
</evidence>
<comment type="function">
    <text evidence="6">HflC and HflK could regulate a protease.</text>
</comment>
<evidence type="ECO:0000313" key="8">
    <source>
        <dbReference type="EMBL" id="KTC82778.1"/>
    </source>
</evidence>
<reference evidence="8 10" key="1">
    <citation type="submission" date="2015-11" db="EMBL/GenBank/DDBJ databases">
        <title>Genomic analysis of 38 Legionella species identifies large and diverse effector repertoires.</title>
        <authorList>
            <person name="Burstein D."/>
            <person name="Amaro F."/>
            <person name="Zusman T."/>
            <person name="Lifshitz Z."/>
            <person name="Cohen O."/>
            <person name="Gilbert J.A."/>
            <person name="Pupko T."/>
            <person name="Shuman H.A."/>
            <person name="Segal G."/>
        </authorList>
    </citation>
    <scope>NUCLEOTIDE SEQUENCE [LARGE SCALE GENOMIC DNA]</scope>
    <source>
        <strain evidence="8 10">CDC#72-OH-14</strain>
    </source>
</reference>
<protein>
    <recommendedName>
        <fullName evidence="6">Protein HflC</fullName>
    </recommendedName>
</protein>
<gene>
    <name evidence="9" type="primary">hflC</name>
    <name evidence="8" type="ORF">Lcin_2807</name>
    <name evidence="9" type="ORF">NCTC12438_00802</name>
</gene>
<dbReference type="SMART" id="SM00244">
    <property type="entry name" value="PHB"/>
    <property type="match status" value="1"/>
</dbReference>
<keyword evidence="9" id="KW-0645">Protease</keyword>
<evidence type="ECO:0000256" key="5">
    <source>
        <dbReference type="ARBA" id="ARBA00023136"/>
    </source>
</evidence>
<keyword evidence="3" id="KW-0812">Transmembrane</keyword>
<keyword evidence="4" id="KW-1133">Transmembrane helix</keyword>
<evidence type="ECO:0000313" key="11">
    <source>
        <dbReference type="Proteomes" id="UP000255316"/>
    </source>
</evidence>
<dbReference type="InterPro" id="IPR036013">
    <property type="entry name" value="Band_7/SPFH_dom_sf"/>
</dbReference>
<dbReference type="EMBL" id="UGNX01000001">
    <property type="protein sequence ID" value="STX34209.1"/>
    <property type="molecule type" value="Genomic_DNA"/>
</dbReference>
<comment type="similarity">
    <text evidence="2 6">Belongs to the band 7/mec-2 family. HflC subfamily.</text>
</comment>
<dbReference type="Pfam" id="PF01145">
    <property type="entry name" value="Band_7"/>
    <property type="match status" value="1"/>
</dbReference>
<sequence>MKNTGKALGILVFLIFLVLLTTVFTVTQGQQGILLRLGRLVNDEATNKVKVLNPGLHFKVPFIENVRIFDTRIQTKDIKSTRIVTREKKDVMVDYYVKWQIVDLAQYFKSTGGSEFKAETLLEQQLNTLLRAQFGKRTIPEVVSGGRDDVMQLLRKAAQKQAGELGINVVDVRIKGIELPASTSNQIYQRMRADMQEIANRHRADGQAAAEQIQAKADADVMVLLAKTRSEAQKVRAIGQEKAASIYAEAYSKNKEFFALYRSLLAYEGSFKSKKDILVLDQSSAFFDYFKQATPKNDGVPVKK</sequence>
<evidence type="ECO:0000259" key="7">
    <source>
        <dbReference type="SMART" id="SM00244"/>
    </source>
</evidence>
<keyword evidence="10" id="KW-1185">Reference proteome</keyword>
<evidence type="ECO:0000256" key="4">
    <source>
        <dbReference type="ARBA" id="ARBA00022989"/>
    </source>
</evidence>
<name>A0A378IG72_9GAMM</name>
<dbReference type="InterPro" id="IPR001107">
    <property type="entry name" value="Band_7"/>
</dbReference>
<dbReference type="GO" id="GO:0016020">
    <property type="term" value="C:membrane"/>
    <property type="evidence" value="ECO:0007669"/>
    <property type="project" value="UniProtKB-SubCell"/>
</dbReference>
<dbReference type="InterPro" id="IPR010200">
    <property type="entry name" value="HflC"/>
</dbReference>
<dbReference type="GO" id="GO:0008233">
    <property type="term" value="F:peptidase activity"/>
    <property type="evidence" value="ECO:0007669"/>
    <property type="project" value="UniProtKB-KW"/>
</dbReference>
<dbReference type="EMBL" id="LNXX01000045">
    <property type="protein sequence ID" value="KTC82778.1"/>
    <property type="molecule type" value="Genomic_DNA"/>
</dbReference>
<dbReference type="PANTHER" id="PTHR42911:SF1">
    <property type="entry name" value="MODULATOR OF FTSH PROTEASE HFLC"/>
    <property type="match status" value="1"/>
</dbReference>
<dbReference type="Gene3D" id="3.30.479.30">
    <property type="entry name" value="Band 7 domain"/>
    <property type="match status" value="1"/>
</dbReference>
<feature type="domain" description="Band 7" evidence="7">
    <location>
        <begin position="21"/>
        <end position="191"/>
    </location>
</feature>
<organism evidence="9 11">
    <name type="scientific">Legionella cincinnatiensis</name>
    <dbReference type="NCBI Taxonomy" id="28085"/>
    <lineage>
        <taxon>Bacteria</taxon>
        <taxon>Pseudomonadati</taxon>
        <taxon>Pseudomonadota</taxon>
        <taxon>Gammaproteobacteria</taxon>
        <taxon>Legionellales</taxon>
        <taxon>Legionellaceae</taxon>
        <taxon>Legionella</taxon>
    </lineage>
</organism>
<dbReference type="CDD" id="cd03405">
    <property type="entry name" value="SPFH_HflC"/>
    <property type="match status" value="1"/>
</dbReference>
<proteinExistence type="inferred from homology"/>
<accession>A0A378IG72</accession>
<dbReference type="SUPFAM" id="SSF117892">
    <property type="entry name" value="Band 7/SPFH domain"/>
    <property type="match status" value="1"/>
</dbReference>